<sequence length="210" mass="21456">MANRTDSRISEHATKAAEAFVSAYYAASDSPQRTQLVPTLYLPNSSIVWNGTPVSGQAELLAMLNSMPGSKHEVQTFDCHALSGSIQGSTATPPSLLLTVSGLVSHHTPESRSAQPPSNAPKSSSAAGGSSASAKKGGFDPDAPISSHPRCFSQSFLLVPSQAVLAAQGAAAGQTIDGGVSASSTSGKDGTGVTIADKYFVQADTFRFVG</sequence>
<feature type="region of interest" description="Disordered" evidence="1">
    <location>
        <begin position="104"/>
        <end position="144"/>
    </location>
</feature>
<organism evidence="3 4">
    <name type="scientific">Pseudozyma flocculosa PF-1</name>
    <dbReference type="NCBI Taxonomy" id="1277687"/>
    <lineage>
        <taxon>Eukaryota</taxon>
        <taxon>Fungi</taxon>
        <taxon>Dikarya</taxon>
        <taxon>Basidiomycota</taxon>
        <taxon>Ustilaginomycotina</taxon>
        <taxon>Ustilaginomycetes</taxon>
        <taxon>Ustilaginales</taxon>
        <taxon>Ustilaginaceae</taxon>
        <taxon>Pseudozyma</taxon>
    </lineage>
</organism>
<feature type="domain" description="NTF2" evidence="2">
    <location>
        <begin position="16"/>
        <end position="208"/>
    </location>
</feature>
<evidence type="ECO:0000313" key="3">
    <source>
        <dbReference type="EMBL" id="EPQ27230.1"/>
    </source>
</evidence>
<dbReference type="AlphaFoldDB" id="A0A061H5G2"/>
<dbReference type="RefSeq" id="XP_007880874.1">
    <property type="nucleotide sequence ID" value="XM_007882683.1"/>
</dbReference>
<name>A0A061H5G2_9BASI</name>
<protein>
    <recommendedName>
        <fullName evidence="2">NTF2 domain-containing protein</fullName>
    </recommendedName>
</protein>
<dbReference type="GeneID" id="19319251"/>
<accession>A0A061H5G2</accession>
<dbReference type="InterPro" id="IPR045875">
    <property type="entry name" value="NTF2"/>
</dbReference>
<dbReference type="InterPro" id="IPR002075">
    <property type="entry name" value="NTF2_dom"/>
</dbReference>
<evidence type="ECO:0000313" key="4">
    <source>
        <dbReference type="Proteomes" id="UP000053664"/>
    </source>
</evidence>
<dbReference type="Pfam" id="PF02136">
    <property type="entry name" value="NTF2"/>
    <property type="match status" value="1"/>
</dbReference>
<dbReference type="Gene3D" id="3.10.450.50">
    <property type="match status" value="1"/>
</dbReference>
<dbReference type="Proteomes" id="UP000053664">
    <property type="component" value="Unassembled WGS sequence"/>
</dbReference>
<dbReference type="PROSITE" id="PS50177">
    <property type="entry name" value="NTF2_DOMAIN"/>
    <property type="match status" value="1"/>
</dbReference>
<gene>
    <name evidence="3" type="ORF">PFL1_05153</name>
</gene>
<evidence type="ECO:0000259" key="2">
    <source>
        <dbReference type="PROSITE" id="PS50177"/>
    </source>
</evidence>
<dbReference type="SUPFAM" id="SSF54427">
    <property type="entry name" value="NTF2-like"/>
    <property type="match status" value="1"/>
</dbReference>
<evidence type="ECO:0000256" key="1">
    <source>
        <dbReference type="SAM" id="MobiDB-lite"/>
    </source>
</evidence>
<dbReference type="HOGENOM" id="CLU_079976_0_0_1"/>
<feature type="compositionally biased region" description="Low complexity" evidence="1">
    <location>
        <begin position="113"/>
        <end position="136"/>
    </location>
</feature>
<dbReference type="OrthoDB" id="25408at2759"/>
<dbReference type="EMBL" id="KE361640">
    <property type="protein sequence ID" value="EPQ27230.1"/>
    <property type="molecule type" value="Genomic_DNA"/>
</dbReference>
<dbReference type="eggNOG" id="KOG4353">
    <property type="taxonomic scope" value="Eukaryota"/>
</dbReference>
<dbReference type="GO" id="GO:0006913">
    <property type="term" value="P:nucleocytoplasmic transport"/>
    <property type="evidence" value="ECO:0007669"/>
    <property type="project" value="InterPro"/>
</dbReference>
<dbReference type="InterPro" id="IPR018222">
    <property type="entry name" value="Nuclear_transport_factor_2_euk"/>
</dbReference>
<proteinExistence type="predicted"/>
<dbReference type="InterPro" id="IPR032710">
    <property type="entry name" value="NTF2-like_dom_sf"/>
</dbReference>
<dbReference type="KEGG" id="pfp:PFL1_05153"/>
<dbReference type="PANTHER" id="PTHR12612">
    <property type="entry name" value="NUCLEAR TRANSPORT FACTOR 2"/>
    <property type="match status" value="1"/>
</dbReference>
<reference evidence="3 4" key="1">
    <citation type="journal article" date="2013" name="Plant Cell">
        <title>The transition from a phytopathogenic smut ancestor to an anamorphic biocontrol agent deciphered by comparative whole-genome analysis.</title>
        <authorList>
            <person name="Lefebvre F."/>
            <person name="Joly D.L."/>
            <person name="Labbe C."/>
            <person name="Teichmann B."/>
            <person name="Linning R."/>
            <person name="Belzile F."/>
            <person name="Bakkeren G."/>
            <person name="Belanger R.R."/>
        </authorList>
    </citation>
    <scope>NUCLEOTIDE SEQUENCE [LARGE SCALE GENOMIC DNA]</scope>
    <source>
        <strain evidence="3 4">PF-1</strain>
    </source>
</reference>